<protein>
    <submittedName>
        <fullName evidence="2">Uncharacterized protein</fullName>
    </submittedName>
</protein>
<sequence length="743" mass="82810">MVSSGGSDGGGGAYCRHRRKSFLLICALSLVLLLYSNSGGREETGNRVIIKSLIFPFSTGSDDTSADDASLFLVHTAGCKLRHMDPFSSVVDTFLRDGAIHACHEPLVTLVTPTTTPGESRLVVSGALLKKWKYKGASCCWRRITRRTQSPDKYDNDADYGVDADNEKVTYPIFPPVINEWTLPTMGSILPCKSHNSHHFSIDTKNCGKIPGGGNGVVIPGDVQYVKVECHNELKVQVWKDFFPLVPSPRNLSPGTKTKAKFWDEQKLKSNPNKKTSSIFPPSVLVIGIDSISRLHMIRSMPRTKEFLTANGFTEMKGYTKVGDNTFPNIMAAFAGMTEAETIARCWPSRHTKLDDCPFLWKNFSRMNYVTAHVEDSPGIAIFNYDKTGFVLPPSDYYLRPLMVAEHQAGRNRHRFGGANDCLGGGLTPTRVLLRYIRSFVREVGGVTPFFLLSWFTSMAHDDFNGLKPYDQDFRSFLSSILSSVGEDTLILFISDHGYRFGAFRETFLGFYEESLPFFFLRMPPRLSSPSWSAALRTNAARLTSPHDLYATLVQLIDLVNNKNTSSPSPYGTSFLATALENRTCESSAIPEKYCMCGVSPSLTTSSRLSAELGVFIVTQINADLSAQNLTSLCSPVNYTTFLYGRQVGEGEVWNGVGKLEPYRDVLIAFETSPWEGRFEARVRIRDNAAMTLLGSVGRINSYAGKSDCITHYKMKNYCTCKNLWEAEVKKREKKKQEKKKKG</sequence>
<dbReference type="PANTHER" id="PTHR10974:SF1">
    <property type="entry name" value="FI08016P-RELATED"/>
    <property type="match status" value="1"/>
</dbReference>
<keyword evidence="1" id="KW-1133">Transmembrane helix</keyword>
<dbReference type="FunFam" id="3.40.720.10:FF:000017">
    <property type="entry name" value="Predicted protein"/>
    <property type="match status" value="1"/>
</dbReference>
<dbReference type="Proteomes" id="UP000198287">
    <property type="component" value="Unassembled WGS sequence"/>
</dbReference>
<dbReference type="AlphaFoldDB" id="A0A226EV95"/>
<dbReference type="SUPFAM" id="SSF53649">
    <property type="entry name" value="Alkaline phosphatase-like"/>
    <property type="match status" value="1"/>
</dbReference>
<dbReference type="GO" id="GO:0005615">
    <property type="term" value="C:extracellular space"/>
    <property type="evidence" value="ECO:0007669"/>
    <property type="project" value="TreeGrafter"/>
</dbReference>
<dbReference type="EMBL" id="LNIX01000001">
    <property type="protein sequence ID" value="OXA61449.1"/>
    <property type="molecule type" value="Genomic_DNA"/>
</dbReference>
<accession>A0A226EV95</accession>
<dbReference type="OrthoDB" id="413313at2759"/>
<proteinExistence type="predicted"/>
<dbReference type="STRING" id="158441.A0A226EV95"/>
<evidence type="ECO:0000313" key="2">
    <source>
        <dbReference type="EMBL" id="OXA61449.1"/>
    </source>
</evidence>
<feature type="transmembrane region" description="Helical" evidence="1">
    <location>
        <begin position="21"/>
        <end position="38"/>
    </location>
</feature>
<dbReference type="CDD" id="cd16021">
    <property type="entry name" value="ALP_like"/>
    <property type="match status" value="1"/>
</dbReference>
<reference evidence="2 3" key="1">
    <citation type="submission" date="2015-12" db="EMBL/GenBank/DDBJ databases">
        <title>The genome of Folsomia candida.</title>
        <authorList>
            <person name="Faddeeva A."/>
            <person name="Derks M.F."/>
            <person name="Anvar Y."/>
            <person name="Smit S."/>
            <person name="Van Straalen N."/>
            <person name="Roelofs D."/>
        </authorList>
    </citation>
    <scope>NUCLEOTIDE SEQUENCE [LARGE SCALE GENOMIC DNA]</scope>
    <source>
        <strain evidence="2 3">VU population</strain>
        <tissue evidence="2">Whole body</tissue>
    </source>
</reference>
<name>A0A226EV95_FOLCA</name>
<dbReference type="Gene3D" id="3.40.720.10">
    <property type="entry name" value="Alkaline Phosphatase, subunit A"/>
    <property type="match status" value="1"/>
</dbReference>
<evidence type="ECO:0000256" key="1">
    <source>
        <dbReference type="SAM" id="Phobius"/>
    </source>
</evidence>
<dbReference type="PANTHER" id="PTHR10974">
    <property type="entry name" value="FI08016P-RELATED"/>
    <property type="match status" value="1"/>
</dbReference>
<keyword evidence="3" id="KW-1185">Reference proteome</keyword>
<gene>
    <name evidence="2" type="ORF">Fcan01_03836</name>
</gene>
<comment type="caution">
    <text evidence="2">The sequence shown here is derived from an EMBL/GenBank/DDBJ whole genome shotgun (WGS) entry which is preliminary data.</text>
</comment>
<evidence type="ECO:0000313" key="3">
    <source>
        <dbReference type="Proteomes" id="UP000198287"/>
    </source>
</evidence>
<organism evidence="2 3">
    <name type="scientific">Folsomia candida</name>
    <name type="common">Springtail</name>
    <dbReference type="NCBI Taxonomy" id="158441"/>
    <lineage>
        <taxon>Eukaryota</taxon>
        <taxon>Metazoa</taxon>
        <taxon>Ecdysozoa</taxon>
        <taxon>Arthropoda</taxon>
        <taxon>Hexapoda</taxon>
        <taxon>Collembola</taxon>
        <taxon>Entomobryomorpha</taxon>
        <taxon>Isotomoidea</taxon>
        <taxon>Isotomidae</taxon>
        <taxon>Proisotominae</taxon>
        <taxon>Folsomia</taxon>
    </lineage>
</organism>
<dbReference type="Pfam" id="PF02995">
    <property type="entry name" value="DUF229"/>
    <property type="match status" value="1"/>
</dbReference>
<dbReference type="InterPro" id="IPR017850">
    <property type="entry name" value="Alkaline_phosphatase_core_sf"/>
</dbReference>
<keyword evidence="1" id="KW-0472">Membrane</keyword>
<dbReference type="InterPro" id="IPR004245">
    <property type="entry name" value="DUF229"/>
</dbReference>
<keyword evidence="1" id="KW-0812">Transmembrane</keyword>